<dbReference type="EC" id="3.5.1.115" evidence="1"/>
<name>A0A1V5MGW1_UNCT6</name>
<protein>
    <submittedName>
        <fullName evidence="1">Mycothiol S-conjugate amidase</fullName>
        <ecNumber evidence="1">3.5.1.115</ecNumber>
    </submittedName>
</protein>
<gene>
    <name evidence="1" type="primary">mca</name>
    <name evidence="1" type="ORF">BWY73_00799</name>
</gene>
<dbReference type="InterPro" id="IPR024078">
    <property type="entry name" value="LmbE-like_dom_sf"/>
</dbReference>
<dbReference type="PANTHER" id="PTHR12993:SF30">
    <property type="entry name" value="N-ACETYL-ALPHA-D-GLUCOSAMINYL L-MALATE DEACETYLASE 1"/>
    <property type="match status" value="1"/>
</dbReference>
<accession>A0A1V5MGW1</accession>
<dbReference type="EMBL" id="MWAK01000097">
    <property type="protein sequence ID" value="OPZ92449.1"/>
    <property type="molecule type" value="Genomic_DNA"/>
</dbReference>
<dbReference type="Proteomes" id="UP000485484">
    <property type="component" value="Unassembled WGS sequence"/>
</dbReference>
<reference evidence="1" key="1">
    <citation type="submission" date="2017-02" db="EMBL/GenBank/DDBJ databases">
        <title>Delving into the versatile metabolic prowess of the omnipresent phylum Bacteroidetes.</title>
        <authorList>
            <person name="Nobu M.K."/>
            <person name="Mei R."/>
            <person name="Narihiro T."/>
            <person name="Kuroda K."/>
            <person name="Liu W.-T."/>
        </authorList>
    </citation>
    <scope>NUCLEOTIDE SEQUENCE</scope>
    <source>
        <strain evidence="1">ADurb.Bin417</strain>
    </source>
</reference>
<dbReference type="Pfam" id="PF02585">
    <property type="entry name" value="PIG-L"/>
    <property type="match status" value="1"/>
</dbReference>
<comment type="caution">
    <text evidence="1">The sequence shown here is derived from an EMBL/GenBank/DDBJ whole genome shotgun (WGS) entry which is preliminary data.</text>
</comment>
<evidence type="ECO:0000313" key="1">
    <source>
        <dbReference type="EMBL" id="OPZ92449.1"/>
    </source>
</evidence>
<organism evidence="1">
    <name type="scientific">candidate division TA06 bacterium ADurb.Bin417</name>
    <dbReference type="NCBI Taxonomy" id="1852828"/>
    <lineage>
        <taxon>Bacteria</taxon>
        <taxon>Bacteria division TA06</taxon>
    </lineage>
</organism>
<dbReference type="InterPro" id="IPR003737">
    <property type="entry name" value="GlcNAc_PI_deacetylase-related"/>
</dbReference>
<dbReference type="Gene3D" id="3.40.50.10320">
    <property type="entry name" value="LmbE-like"/>
    <property type="match status" value="2"/>
</dbReference>
<dbReference type="SUPFAM" id="SSF102588">
    <property type="entry name" value="LmbE-like"/>
    <property type="match status" value="1"/>
</dbReference>
<keyword evidence="1" id="KW-0378">Hydrolase</keyword>
<sequence length="202" mass="22214">MNILAVGAHPDDLEFLCAGTLARYAAAGHRVFMAHLCSGNKGGREIDPAELAAVRDREATAAAAVIGAETLGPVAADLDLYDHVNTSRLVFDAAFTATLPLHRSGRPAHEAIVPIYYLDTMSGVGFAPEEYVDITGFFETKKRMLLAHESQYKWVQGHHLTDPLRLLEITGRYRGLQCGVEYAEAFRAARVWGRLRPERLLP</sequence>
<dbReference type="AlphaFoldDB" id="A0A1V5MGW1"/>
<proteinExistence type="predicted"/>
<dbReference type="GO" id="GO:0016811">
    <property type="term" value="F:hydrolase activity, acting on carbon-nitrogen (but not peptide) bonds, in linear amides"/>
    <property type="evidence" value="ECO:0007669"/>
    <property type="project" value="TreeGrafter"/>
</dbReference>
<dbReference type="PANTHER" id="PTHR12993">
    <property type="entry name" value="N-ACETYLGLUCOSAMINYL-PHOSPHATIDYLINOSITOL DE-N-ACETYLASE-RELATED"/>
    <property type="match status" value="1"/>
</dbReference>